<reference evidence="8 9" key="1">
    <citation type="submission" date="2015-09" db="EMBL/GenBank/DDBJ databases">
        <title>Genome announcement of multiple Pseudomonas syringae strains.</title>
        <authorList>
            <person name="Thakur S."/>
            <person name="Wang P.W."/>
            <person name="Gong Y."/>
            <person name="Weir B.S."/>
            <person name="Guttman D.S."/>
        </authorList>
    </citation>
    <scope>NUCLEOTIDE SEQUENCE [LARGE SCALE GENOMIC DNA]</scope>
    <source>
        <strain evidence="8 9">ICMP17524</strain>
    </source>
</reference>
<proteinExistence type="inferred from homology"/>
<organism evidence="8 9">
    <name type="scientific">Pseudomonas syringae pv. cerasicola</name>
    <dbReference type="NCBI Taxonomy" id="264451"/>
    <lineage>
        <taxon>Bacteria</taxon>
        <taxon>Pseudomonadati</taxon>
        <taxon>Pseudomonadota</taxon>
        <taxon>Gammaproteobacteria</taxon>
        <taxon>Pseudomonadales</taxon>
        <taxon>Pseudomonadaceae</taxon>
        <taxon>Pseudomonas</taxon>
        <taxon>Pseudomonas syringae</taxon>
    </lineage>
</organism>
<dbReference type="Gene3D" id="3.10.50.40">
    <property type="match status" value="1"/>
</dbReference>
<keyword evidence="3 5" id="KW-0697">Rotamase</keyword>
<dbReference type="AlphaFoldDB" id="A0A0P9MXQ9"/>
<dbReference type="SUPFAM" id="SSF54534">
    <property type="entry name" value="FKBP-like"/>
    <property type="match status" value="1"/>
</dbReference>
<evidence type="ECO:0000256" key="6">
    <source>
        <dbReference type="RuleBase" id="RU003915"/>
    </source>
</evidence>
<name>A0A0P9MXQ9_PSESX</name>
<evidence type="ECO:0000256" key="3">
    <source>
        <dbReference type="ARBA" id="ARBA00023110"/>
    </source>
</evidence>
<evidence type="ECO:0000259" key="7">
    <source>
        <dbReference type="PROSITE" id="PS50059"/>
    </source>
</evidence>
<sequence>MPDTMHRHCEIHLARLVTTRAGAGIIAAFPGRRALMSRYLLTSLFLLLPLAQAAEAPPAAADDGHDLAYSLGASLGERLHQEVPDLDLKALVDGLKQAYQGKPLALKQERIDQVLREHDAAIAQAETAGTDAPTEAALKAERTFMDSEKAKPGVKVLADGILMTELTPGTGPKPDANGRVEVRYVGRLPDGTIFDQSTQPQWFRLDSVISGWTSALQTMPTGAKWRLVIPSDQAYGAEGAGDLIDPFTPLVFEIELIAVSQ</sequence>
<dbReference type="EMBL" id="LJQA01000281">
    <property type="protein sequence ID" value="KPW97003.1"/>
    <property type="molecule type" value="Genomic_DNA"/>
</dbReference>
<dbReference type="GO" id="GO:0006457">
    <property type="term" value="P:protein folding"/>
    <property type="evidence" value="ECO:0007669"/>
    <property type="project" value="InterPro"/>
</dbReference>
<dbReference type="GO" id="GO:0003755">
    <property type="term" value="F:peptidyl-prolyl cis-trans isomerase activity"/>
    <property type="evidence" value="ECO:0007669"/>
    <property type="project" value="UniProtKB-UniRule"/>
</dbReference>
<dbReference type="Gene3D" id="1.10.287.460">
    <property type="entry name" value="Peptidyl-prolyl cis-trans isomerase, FKBP-type, N-terminal domain"/>
    <property type="match status" value="1"/>
</dbReference>
<dbReference type="Proteomes" id="UP000050356">
    <property type="component" value="Unassembled WGS sequence"/>
</dbReference>
<evidence type="ECO:0000313" key="8">
    <source>
        <dbReference type="EMBL" id="KPW97003.1"/>
    </source>
</evidence>
<accession>A0A0P9MXQ9</accession>
<dbReference type="PROSITE" id="PS50059">
    <property type="entry name" value="FKBP_PPIASE"/>
    <property type="match status" value="1"/>
</dbReference>
<feature type="domain" description="PPIase FKBP-type" evidence="7">
    <location>
        <begin position="177"/>
        <end position="260"/>
    </location>
</feature>
<dbReference type="PANTHER" id="PTHR43811:SF23">
    <property type="entry name" value="FKBP-TYPE 22 KDA PEPTIDYL-PROLYL CIS-TRANS ISOMERASE"/>
    <property type="match status" value="1"/>
</dbReference>
<evidence type="ECO:0000256" key="5">
    <source>
        <dbReference type="PROSITE-ProRule" id="PRU00277"/>
    </source>
</evidence>
<evidence type="ECO:0000256" key="2">
    <source>
        <dbReference type="ARBA" id="ARBA00006577"/>
    </source>
</evidence>
<keyword evidence="4 5" id="KW-0413">Isomerase</keyword>
<dbReference type="InterPro" id="IPR001179">
    <property type="entry name" value="PPIase_FKBP_dom"/>
</dbReference>
<gene>
    <name evidence="8" type="ORF">ALO50_04702</name>
</gene>
<evidence type="ECO:0000313" key="9">
    <source>
        <dbReference type="Proteomes" id="UP000050356"/>
    </source>
</evidence>
<dbReference type="InterPro" id="IPR000774">
    <property type="entry name" value="PPIase_FKBP_N"/>
</dbReference>
<evidence type="ECO:0000256" key="1">
    <source>
        <dbReference type="ARBA" id="ARBA00000971"/>
    </source>
</evidence>
<dbReference type="InterPro" id="IPR036944">
    <property type="entry name" value="PPIase_FKBP_N_sf"/>
</dbReference>
<dbReference type="InterPro" id="IPR046357">
    <property type="entry name" value="PPIase_dom_sf"/>
</dbReference>
<dbReference type="PANTHER" id="PTHR43811">
    <property type="entry name" value="FKBP-TYPE PEPTIDYL-PROLYL CIS-TRANS ISOMERASE FKPA"/>
    <property type="match status" value="1"/>
</dbReference>
<evidence type="ECO:0000256" key="4">
    <source>
        <dbReference type="ARBA" id="ARBA00023235"/>
    </source>
</evidence>
<dbReference type="Pfam" id="PF01346">
    <property type="entry name" value="FKBP_N"/>
    <property type="match status" value="1"/>
</dbReference>
<dbReference type="PATRIC" id="fig|264451.4.peg.3608"/>
<dbReference type="EC" id="5.2.1.8" evidence="6"/>
<comment type="catalytic activity">
    <reaction evidence="1 5 6">
        <text>[protein]-peptidylproline (omega=180) = [protein]-peptidylproline (omega=0)</text>
        <dbReference type="Rhea" id="RHEA:16237"/>
        <dbReference type="Rhea" id="RHEA-COMP:10747"/>
        <dbReference type="Rhea" id="RHEA-COMP:10748"/>
        <dbReference type="ChEBI" id="CHEBI:83833"/>
        <dbReference type="ChEBI" id="CHEBI:83834"/>
        <dbReference type="EC" id="5.2.1.8"/>
    </reaction>
</comment>
<dbReference type="Pfam" id="PF00254">
    <property type="entry name" value="FKBP_C"/>
    <property type="match status" value="1"/>
</dbReference>
<protein>
    <recommendedName>
        <fullName evidence="6">Peptidyl-prolyl cis-trans isomerase</fullName>
        <ecNumber evidence="6">5.2.1.8</ecNumber>
    </recommendedName>
</protein>
<comment type="caution">
    <text evidence="8">The sequence shown here is derived from an EMBL/GenBank/DDBJ whole genome shotgun (WGS) entry which is preliminary data.</text>
</comment>
<comment type="similarity">
    <text evidence="2 6">Belongs to the FKBP-type PPIase family.</text>
</comment>